<dbReference type="EMBL" id="FMCT01000008">
    <property type="protein sequence ID" value="SCF30490.1"/>
    <property type="molecule type" value="Genomic_DNA"/>
</dbReference>
<reference evidence="3" key="1">
    <citation type="submission" date="2016-06" db="EMBL/GenBank/DDBJ databases">
        <authorList>
            <person name="Varghese N."/>
            <person name="Submissions Spin"/>
        </authorList>
    </citation>
    <scope>NUCLEOTIDE SEQUENCE [LARGE SCALE GENOMIC DNA]</scope>
    <source>
        <strain evidence="3">DSM 43168</strain>
    </source>
</reference>
<evidence type="ECO:0000313" key="2">
    <source>
        <dbReference type="EMBL" id="SCF30490.1"/>
    </source>
</evidence>
<gene>
    <name evidence="2" type="ORF">GA0070563_10816</name>
</gene>
<dbReference type="Proteomes" id="UP000183585">
    <property type="component" value="Unassembled WGS sequence"/>
</dbReference>
<dbReference type="AlphaFoldDB" id="A0A1C4ZBZ9"/>
<keyword evidence="3" id="KW-1185">Reference proteome</keyword>
<feature type="compositionally biased region" description="Low complexity" evidence="1">
    <location>
        <begin position="159"/>
        <end position="175"/>
    </location>
</feature>
<feature type="compositionally biased region" description="Low complexity" evidence="1">
    <location>
        <begin position="33"/>
        <end position="42"/>
    </location>
</feature>
<evidence type="ECO:0000256" key="1">
    <source>
        <dbReference type="SAM" id="MobiDB-lite"/>
    </source>
</evidence>
<feature type="region of interest" description="Disordered" evidence="1">
    <location>
        <begin position="1"/>
        <end position="54"/>
    </location>
</feature>
<proteinExistence type="predicted"/>
<evidence type="ECO:0000313" key="3">
    <source>
        <dbReference type="Proteomes" id="UP000183585"/>
    </source>
</evidence>
<accession>A0A1C4ZBZ9</accession>
<name>A0A1C4ZBZ9_9ACTN</name>
<feature type="region of interest" description="Disordered" evidence="1">
    <location>
        <begin position="124"/>
        <end position="308"/>
    </location>
</feature>
<feature type="compositionally biased region" description="Low complexity" evidence="1">
    <location>
        <begin position="248"/>
        <end position="270"/>
    </location>
</feature>
<protein>
    <submittedName>
        <fullName evidence="2">Uncharacterized protein</fullName>
    </submittedName>
</protein>
<sequence length="435" mass="46549">MARDAHRDPGSAAPAGRRARQDPRRGGAGRLGRGAAIPRTGGRSPGRRGPGGIGIAARTARIGRPRRNGIPIYRCRPRFLIRARFTSATAGPTLRRRPVAWSPPLTAKTSFVFEASRIGQERVDAIEGDAAFPRPRRTADRLHPGRTPRPGPKCRAHRSPPLARGRPAGRPPSAGTTGPSRSEILPPCGTPPDTRLRAAGRGGPPAADAPAPEHLPGRELPVPPWNRSVTEPAAERGGAAGRQRRTPARPARSATTTGTGRGATPATGREPPILRPASRGALPPGQRGSHNAFHPIVGKPRKRHQPTRERLTYHFANSPGDRPLSVPPTWPAVAEDTKPMFAYPLQPSACRPIAGLPYSHHARRSIAGGCVRTGPRIVEGAGSALVREQQPVKLIDGPPRTRDGRLYSPIREWVENCRSPISSGSMADQGRWRAP</sequence>
<organism evidence="2 3">
    <name type="scientific">Micromonospora carbonacea</name>
    <dbReference type="NCBI Taxonomy" id="47853"/>
    <lineage>
        <taxon>Bacteria</taxon>
        <taxon>Bacillati</taxon>
        <taxon>Actinomycetota</taxon>
        <taxon>Actinomycetes</taxon>
        <taxon>Micromonosporales</taxon>
        <taxon>Micromonosporaceae</taxon>
        <taxon>Micromonospora</taxon>
    </lineage>
</organism>